<name>A0ABU7KVU3_9ACTN</name>
<dbReference type="EMBL" id="JAUUCC010000070">
    <property type="protein sequence ID" value="MEE2053396.1"/>
    <property type="molecule type" value="Genomic_DNA"/>
</dbReference>
<dbReference type="Pfam" id="PF07729">
    <property type="entry name" value="FCD"/>
    <property type="match status" value="1"/>
</dbReference>
<evidence type="ECO:0000256" key="2">
    <source>
        <dbReference type="ARBA" id="ARBA00023125"/>
    </source>
</evidence>
<accession>A0ABU7KVU3</accession>
<dbReference type="SUPFAM" id="SSF46785">
    <property type="entry name" value="Winged helix' DNA-binding domain"/>
    <property type="match status" value="1"/>
</dbReference>
<dbReference type="InterPro" id="IPR008920">
    <property type="entry name" value="TF_FadR/GntR_C"/>
</dbReference>
<protein>
    <submittedName>
        <fullName evidence="6">GntR family transcriptional regulator</fullName>
    </submittedName>
</protein>
<dbReference type="RefSeq" id="WP_330160351.1">
    <property type="nucleotide sequence ID" value="NZ_BAAAJA010000012.1"/>
</dbReference>
<comment type="caution">
    <text evidence="6">The sequence shown here is derived from an EMBL/GenBank/DDBJ whole genome shotgun (WGS) entry which is preliminary data.</text>
</comment>
<sequence length="256" mass="28706">MDTPMYTEAGPAPEAPPGDGVRRAGDPEAATATSRRDRVYALLREEVLSGRIAPRVRLGEVRLAELFGVSRTPVREALARLHSDGLVERRENGFYATVPNLAELRDLYELRVTLELRGISRAMEDPSVRHDPGVLRAELERWEKLRADVPEPDPSFVLLDEEFHAAVSRASGNRALTDSLVSVNRRIRRVRMYDFLTADRIASTVTEHIRITEHLLAGELDSAYRAMHEHVGASMEVVLERARRALTQMALHSDAL</sequence>
<keyword evidence="3" id="KW-0804">Transcription</keyword>
<dbReference type="PANTHER" id="PTHR43537">
    <property type="entry name" value="TRANSCRIPTIONAL REGULATOR, GNTR FAMILY"/>
    <property type="match status" value="1"/>
</dbReference>
<evidence type="ECO:0000256" key="4">
    <source>
        <dbReference type="SAM" id="MobiDB-lite"/>
    </source>
</evidence>
<dbReference type="InterPro" id="IPR011711">
    <property type="entry name" value="GntR_C"/>
</dbReference>
<proteinExistence type="predicted"/>
<dbReference type="PROSITE" id="PS50949">
    <property type="entry name" value="HTH_GNTR"/>
    <property type="match status" value="1"/>
</dbReference>
<dbReference type="PRINTS" id="PR00035">
    <property type="entry name" value="HTHGNTR"/>
</dbReference>
<keyword evidence="1" id="KW-0805">Transcription regulation</keyword>
<evidence type="ECO:0000256" key="1">
    <source>
        <dbReference type="ARBA" id="ARBA00023015"/>
    </source>
</evidence>
<evidence type="ECO:0000259" key="5">
    <source>
        <dbReference type="PROSITE" id="PS50949"/>
    </source>
</evidence>
<dbReference type="SMART" id="SM00345">
    <property type="entry name" value="HTH_GNTR"/>
    <property type="match status" value="1"/>
</dbReference>
<dbReference type="CDD" id="cd07377">
    <property type="entry name" value="WHTH_GntR"/>
    <property type="match status" value="1"/>
</dbReference>
<organism evidence="6 7">
    <name type="scientific">Nocardiopsis tropica</name>
    <dbReference type="NCBI Taxonomy" id="109330"/>
    <lineage>
        <taxon>Bacteria</taxon>
        <taxon>Bacillati</taxon>
        <taxon>Actinomycetota</taxon>
        <taxon>Actinomycetes</taxon>
        <taxon>Streptosporangiales</taxon>
        <taxon>Nocardiopsidaceae</taxon>
        <taxon>Nocardiopsis</taxon>
    </lineage>
</organism>
<dbReference type="InterPro" id="IPR036390">
    <property type="entry name" value="WH_DNA-bd_sf"/>
</dbReference>
<evidence type="ECO:0000313" key="7">
    <source>
        <dbReference type="Proteomes" id="UP001348641"/>
    </source>
</evidence>
<dbReference type="SUPFAM" id="SSF48008">
    <property type="entry name" value="GntR ligand-binding domain-like"/>
    <property type="match status" value="1"/>
</dbReference>
<dbReference type="Pfam" id="PF00392">
    <property type="entry name" value="GntR"/>
    <property type="match status" value="1"/>
</dbReference>
<reference evidence="6 7" key="1">
    <citation type="submission" date="2023-07" db="EMBL/GenBank/DDBJ databases">
        <authorList>
            <person name="Girao M."/>
            <person name="Carvalho M.F."/>
        </authorList>
    </citation>
    <scope>NUCLEOTIDE SEQUENCE [LARGE SCALE GENOMIC DNA]</scope>
    <source>
        <strain evidence="6 7">66/93</strain>
    </source>
</reference>
<dbReference type="Gene3D" id="1.20.120.530">
    <property type="entry name" value="GntR ligand-binding domain-like"/>
    <property type="match status" value="1"/>
</dbReference>
<dbReference type="Gene3D" id="1.10.10.10">
    <property type="entry name" value="Winged helix-like DNA-binding domain superfamily/Winged helix DNA-binding domain"/>
    <property type="match status" value="1"/>
</dbReference>
<dbReference type="InterPro" id="IPR036388">
    <property type="entry name" value="WH-like_DNA-bd_sf"/>
</dbReference>
<dbReference type="SMART" id="SM00895">
    <property type="entry name" value="FCD"/>
    <property type="match status" value="1"/>
</dbReference>
<gene>
    <name evidence="6" type="ORF">Q8A49_23105</name>
</gene>
<feature type="region of interest" description="Disordered" evidence="4">
    <location>
        <begin position="1"/>
        <end position="33"/>
    </location>
</feature>
<dbReference type="PANTHER" id="PTHR43537:SF45">
    <property type="entry name" value="GNTR FAMILY REGULATORY PROTEIN"/>
    <property type="match status" value="1"/>
</dbReference>
<evidence type="ECO:0000256" key="3">
    <source>
        <dbReference type="ARBA" id="ARBA00023163"/>
    </source>
</evidence>
<keyword evidence="2" id="KW-0238">DNA-binding</keyword>
<dbReference type="Proteomes" id="UP001348641">
    <property type="component" value="Unassembled WGS sequence"/>
</dbReference>
<feature type="domain" description="HTH gntR-type" evidence="5">
    <location>
        <begin position="33"/>
        <end position="99"/>
    </location>
</feature>
<dbReference type="InterPro" id="IPR000524">
    <property type="entry name" value="Tscrpt_reg_HTH_GntR"/>
</dbReference>
<evidence type="ECO:0000313" key="6">
    <source>
        <dbReference type="EMBL" id="MEE2053396.1"/>
    </source>
</evidence>